<keyword evidence="3" id="KW-0645">Protease</keyword>
<evidence type="ECO:0000256" key="4">
    <source>
        <dbReference type="ARBA" id="ARBA00022729"/>
    </source>
</evidence>
<dbReference type="SUPFAM" id="SSF53474">
    <property type="entry name" value="alpha/beta-Hydrolases"/>
    <property type="match status" value="1"/>
</dbReference>
<dbReference type="InterPro" id="IPR001563">
    <property type="entry name" value="Peptidase_S10"/>
</dbReference>
<reference evidence="8 9" key="1">
    <citation type="submission" date="2016-11" db="EMBL/GenBank/DDBJ databases">
        <title>The macronuclear genome of Stentor coeruleus: a giant cell with tiny introns.</title>
        <authorList>
            <person name="Slabodnick M."/>
            <person name="Ruby J.G."/>
            <person name="Reiff S.B."/>
            <person name="Swart E.C."/>
            <person name="Gosai S."/>
            <person name="Prabakaran S."/>
            <person name="Witkowska E."/>
            <person name="Larue G.E."/>
            <person name="Fisher S."/>
            <person name="Freeman R.M."/>
            <person name="Gunawardena J."/>
            <person name="Chu W."/>
            <person name="Stover N.A."/>
            <person name="Gregory B.D."/>
            <person name="Nowacki M."/>
            <person name="Derisi J."/>
            <person name="Roy S.W."/>
            <person name="Marshall W.F."/>
            <person name="Sood P."/>
        </authorList>
    </citation>
    <scope>NUCLEOTIDE SEQUENCE [LARGE SCALE GENOMIC DNA]</scope>
    <source>
        <strain evidence="8">WM001</strain>
    </source>
</reference>
<dbReference type="GO" id="GO:0004185">
    <property type="term" value="F:serine-type carboxypeptidase activity"/>
    <property type="evidence" value="ECO:0007669"/>
    <property type="project" value="InterPro"/>
</dbReference>
<dbReference type="Pfam" id="PF00450">
    <property type="entry name" value="Peptidase_S10"/>
    <property type="match status" value="1"/>
</dbReference>
<feature type="chain" id="PRO_5012232678" evidence="7">
    <location>
        <begin position="16"/>
        <end position="421"/>
    </location>
</feature>
<dbReference type="EMBL" id="MPUH01000484">
    <property type="protein sequence ID" value="OMJ79172.1"/>
    <property type="molecule type" value="Genomic_DNA"/>
</dbReference>
<evidence type="ECO:0000313" key="9">
    <source>
        <dbReference type="Proteomes" id="UP000187209"/>
    </source>
</evidence>
<name>A0A1R2BQU4_9CILI</name>
<dbReference type="PANTHER" id="PTHR11802">
    <property type="entry name" value="SERINE PROTEASE FAMILY S10 SERINE CARBOXYPEPTIDASE"/>
    <property type="match status" value="1"/>
</dbReference>
<dbReference type="GO" id="GO:0006508">
    <property type="term" value="P:proteolysis"/>
    <property type="evidence" value="ECO:0007669"/>
    <property type="project" value="UniProtKB-KW"/>
</dbReference>
<evidence type="ECO:0000256" key="7">
    <source>
        <dbReference type="SAM" id="SignalP"/>
    </source>
</evidence>
<evidence type="ECO:0000256" key="5">
    <source>
        <dbReference type="ARBA" id="ARBA00022801"/>
    </source>
</evidence>
<organism evidence="8 9">
    <name type="scientific">Stentor coeruleus</name>
    <dbReference type="NCBI Taxonomy" id="5963"/>
    <lineage>
        <taxon>Eukaryota</taxon>
        <taxon>Sar</taxon>
        <taxon>Alveolata</taxon>
        <taxon>Ciliophora</taxon>
        <taxon>Postciliodesmatophora</taxon>
        <taxon>Heterotrichea</taxon>
        <taxon>Heterotrichida</taxon>
        <taxon>Stentoridae</taxon>
        <taxon>Stentor</taxon>
    </lineage>
</organism>
<evidence type="ECO:0000313" key="8">
    <source>
        <dbReference type="EMBL" id="OMJ79172.1"/>
    </source>
</evidence>
<evidence type="ECO:0000256" key="1">
    <source>
        <dbReference type="ARBA" id="ARBA00009431"/>
    </source>
</evidence>
<gene>
    <name evidence="8" type="ORF">SteCoe_20873</name>
</gene>
<dbReference type="AlphaFoldDB" id="A0A1R2BQU4"/>
<feature type="signal peptide" evidence="7">
    <location>
        <begin position="1"/>
        <end position="15"/>
    </location>
</feature>
<keyword evidence="6" id="KW-0325">Glycoprotein</keyword>
<proteinExistence type="inferred from homology"/>
<evidence type="ECO:0000256" key="2">
    <source>
        <dbReference type="ARBA" id="ARBA00022645"/>
    </source>
</evidence>
<comment type="similarity">
    <text evidence="1">Belongs to the peptidase S10 family.</text>
</comment>
<keyword evidence="4 7" id="KW-0732">Signal</keyword>
<dbReference type="InterPro" id="IPR029058">
    <property type="entry name" value="AB_hydrolase_fold"/>
</dbReference>
<dbReference type="Gene3D" id="3.40.50.1820">
    <property type="entry name" value="alpha/beta hydrolase"/>
    <property type="match status" value="1"/>
</dbReference>
<dbReference type="PANTHER" id="PTHR11802:SF3">
    <property type="entry name" value="RETINOID-INDUCIBLE SERINE CARBOXYPEPTIDASE"/>
    <property type="match status" value="1"/>
</dbReference>
<sequence length="421" mass="47040">MLLVLFLSALGFTDAQNSFTVNGFTGTSGEIVVNSETGSSIFFWQFNAMNGNISTDTRPLVIWTGGGPGCSSEIGLLIEGIAPIQIDSSGNPINNPSSWHIRTHILAIDFPYDTGFSITNDPSEIQNTTSGAVQYLYTFLAKLATQYPSWFGRDIYWFGEDYSGHFIPAIASLILQNNQIQGNPIIKLKGIGLGSPWISAIDQMQYYDISASYIGLLSPSQRNSIWNVQSQLFSSISRKNYTGAFSNWQTLIQMMWNYTGVSMYNVRTTSNQTYQNLYYYLNQPSVKKNILNVPSSAIWNACNSQIFNSFASDAMQPITTPIIISLLSQIKVLIYRGMDDIYTNELGIHMWLVGLPWSNAIDFTETRRSTWSVQGNVAGYVQTGFNLTYVQVFGAGHEVGINQPYALRDLAFRFMFNQGWN</sequence>
<dbReference type="PRINTS" id="PR00724">
    <property type="entry name" value="CRBOXYPTASEC"/>
</dbReference>
<keyword evidence="9" id="KW-1185">Reference proteome</keyword>
<accession>A0A1R2BQU4</accession>
<comment type="caution">
    <text evidence="8">The sequence shown here is derived from an EMBL/GenBank/DDBJ whole genome shotgun (WGS) entry which is preliminary data.</text>
</comment>
<keyword evidence="5" id="KW-0378">Hydrolase</keyword>
<keyword evidence="2" id="KW-0121">Carboxypeptidase</keyword>
<protein>
    <submittedName>
        <fullName evidence="8">Uncharacterized protein</fullName>
    </submittedName>
</protein>
<dbReference type="Proteomes" id="UP000187209">
    <property type="component" value="Unassembled WGS sequence"/>
</dbReference>
<evidence type="ECO:0000256" key="6">
    <source>
        <dbReference type="ARBA" id="ARBA00023180"/>
    </source>
</evidence>
<dbReference type="OrthoDB" id="443318at2759"/>
<evidence type="ECO:0000256" key="3">
    <source>
        <dbReference type="ARBA" id="ARBA00022670"/>
    </source>
</evidence>